<evidence type="ECO:0000256" key="1">
    <source>
        <dbReference type="SAM" id="MobiDB-lite"/>
    </source>
</evidence>
<protein>
    <submittedName>
        <fullName evidence="3">Retrovirus-related Pol polyprotein from transposon 17.6</fullName>
    </submittedName>
</protein>
<dbReference type="Pfam" id="PF00078">
    <property type="entry name" value="RVT_1"/>
    <property type="match status" value="1"/>
</dbReference>
<gene>
    <name evidence="3" type="primary">pol_1630</name>
    <name evidence="3" type="ORF">CK203_051211</name>
</gene>
<dbReference type="InterPro" id="IPR043502">
    <property type="entry name" value="DNA/RNA_pol_sf"/>
</dbReference>
<reference evidence="3 4" key="1">
    <citation type="journal article" date="2018" name="PLoS Genet.">
        <title>Population sequencing reveals clonal diversity and ancestral inbreeding in the grapevine cultivar Chardonnay.</title>
        <authorList>
            <person name="Roach M.J."/>
            <person name="Johnson D.L."/>
            <person name="Bohlmann J."/>
            <person name="van Vuuren H.J."/>
            <person name="Jones S.J."/>
            <person name="Pretorius I.S."/>
            <person name="Schmidt S.A."/>
            <person name="Borneman A.R."/>
        </authorList>
    </citation>
    <scope>NUCLEOTIDE SEQUENCE [LARGE SCALE GENOMIC DNA]</scope>
    <source>
        <strain evidence="4">cv. Chardonnay</strain>
        <tissue evidence="3">Leaf</tissue>
    </source>
</reference>
<comment type="caution">
    <text evidence="3">The sequence shown here is derived from an EMBL/GenBank/DDBJ whole genome shotgun (WGS) entry which is preliminary data.</text>
</comment>
<dbReference type="PANTHER" id="PTHR33064">
    <property type="entry name" value="POL PROTEIN"/>
    <property type="match status" value="1"/>
</dbReference>
<sequence length="979" mass="112929">MRDRMHPPRMSAPSCIVPPTEQLVIRPHIVPLLPIFHGMDRENPYQHIKEFEEVCNTFRDGGASIDLMRLKIFPFTLKDKAKTNSLKRQISNFSAKENEKFYECWERYMEVINTFPHYGFDTWLLVSYFYDGMSSSMKQLLETMCGRDFMSKNPEEAMDFLSYVAEVSRGWDEPNAREVGRMNSQPNASNAKVGMYTLNEGTDTKANFAAMARKRLEELEVKAISDTPMQTKPCYICQSFENLVEECPTMSVVREMFGDQANFIEQFKPNNNAPYSNTYNSNWRNPPNFSWKPRAPQYMQPGQAPPQASSLEQAILNLNKVVGDFIADQKSINDQFMQVNAQIRQENAHIMQEMANRDRMMDGKSQKIDNLQYQISRLTNLNTVQEKGKFPSQPHQNPKVIHEVEAQKGESSLMREVKAVITLRSGKEVDLPTPKLEQEPDTKAEKEKMEENKERRKKAVQRRRTLKLMLRQVKVNIPLLDMIKQVPTYAKFLKDLCTNKRGLNVSKKAFLTEQQLGLGELKPTSITLSLADRSVKIPRGMIEDVLVQVDKFYYPVDFVVLDTNPIAKGTNYILIILGRPFLATSNAIINYRNGVMQLTFGNMTLELNIFYMCNKQFHPGEEEGLEEMKEEILPLFNKEETQEAVKKEPPKLILKPLPTELKYAYLEENKQSPVVISSSLTTTQEDCLLEILKRCKKAIGWKISDLKGISPLVCTHHIYMEEEAKPVRQPQQRLNPHMQEVVRAKVLKLLQAGIIYPISDSPWVSPMQVMSKKSGITWKNHFSLPFIDQVLERVSSHPFYYFLDGYSRRMPFDLCNAPATFQRCMLSIFSDMVERIMEVFMDDITVYGSAFDECLVNLEVVLNRCIEKDLVLNWEKCHFMVPQGIILGHIISSQGIEMDKAKFELIVKLPSPTTVKGVRQFLGHAGFYRRFIKDFSKLARPLCELLVKDAEFIWDDRCQWSFEELKLLLTTAPIVRAPN</sequence>
<organism evidence="3 4">
    <name type="scientific">Vitis vinifera</name>
    <name type="common">Grape</name>
    <dbReference type="NCBI Taxonomy" id="29760"/>
    <lineage>
        <taxon>Eukaryota</taxon>
        <taxon>Viridiplantae</taxon>
        <taxon>Streptophyta</taxon>
        <taxon>Embryophyta</taxon>
        <taxon>Tracheophyta</taxon>
        <taxon>Spermatophyta</taxon>
        <taxon>Magnoliopsida</taxon>
        <taxon>eudicotyledons</taxon>
        <taxon>Gunneridae</taxon>
        <taxon>Pentapetalae</taxon>
        <taxon>rosids</taxon>
        <taxon>Vitales</taxon>
        <taxon>Vitaceae</taxon>
        <taxon>Viteae</taxon>
        <taxon>Vitis</taxon>
    </lineage>
</organism>
<evidence type="ECO:0000313" key="3">
    <source>
        <dbReference type="EMBL" id="RVW80589.1"/>
    </source>
</evidence>
<feature type="compositionally biased region" description="Basic and acidic residues" evidence="1">
    <location>
        <begin position="431"/>
        <end position="454"/>
    </location>
</feature>
<dbReference type="FunFam" id="3.30.70.270:FF:000020">
    <property type="entry name" value="Transposon Tf2-6 polyprotein-like Protein"/>
    <property type="match status" value="1"/>
</dbReference>
<feature type="region of interest" description="Disordered" evidence="1">
    <location>
        <begin position="431"/>
        <end position="460"/>
    </location>
</feature>
<dbReference type="InterPro" id="IPR000477">
    <property type="entry name" value="RT_dom"/>
</dbReference>
<dbReference type="SUPFAM" id="SSF56672">
    <property type="entry name" value="DNA/RNA polymerases"/>
    <property type="match status" value="1"/>
</dbReference>
<dbReference type="EMBL" id="QGNW01000264">
    <property type="protein sequence ID" value="RVW80589.1"/>
    <property type="molecule type" value="Genomic_DNA"/>
</dbReference>
<dbReference type="Gene3D" id="3.30.70.270">
    <property type="match status" value="2"/>
</dbReference>
<proteinExistence type="predicted"/>
<dbReference type="PANTHER" id="PTHR33064:SF39">
    <property type="match status" value="1"/>
</dbReference>
<dbReference type="Proteomes" id="UP000288805">
    <property type="component" value="Unassembled WGS sequence"/>
</dbReference>
<dbReference type="AlphaFoldDB" id="A0A438H867"/>
<dbReference type="InterPro" id="IPR021109">
    <property type="entry name" value="Peptidase_aspartic_dom_sf"/>
</dbReference>
<dbReference type="CDD" id="cd00303">
    <property type="entry name" value="retropepsin_like"/>
    <property type="match status" value="1"/>
</dbReference>
<dbReference type="InterPro" id="IPR043128">
    <property type="entry name" value="Rev_trsase/Diguanyl_cyclase"/>
</dbReference>
<evidence type="ECO:0000313" key="4">
    <source>
        <dbReference type="Proteomes" id="UP000288805"/>
    </source>
</evidence>
<dbReference type="InterPro" id="IPR051320">
    <property type="entry name" value="Viral_Replic_Matur_Polypro"/>
</dbReference>
<evidence type="ECO:0000259" key="2">
    <source>
        <dbReference type="Pfam" id="PF00078"/>
    </source>
</evidence>
<feature type="domain" description="Reverse transcriptase" evidence="2">
    <location>
        <begin position="780"/>
        <end position="891"/>
    </location>
</feature>
<dbReference type="CDD" id="cd01647">
    <property type="entry name" value="RT_LTR"/>
    <property type="match status" value="1"/>
</dbReference>
<name>A0A438H867_VITVI</name>
<accession>A0A438H867</accession>
<dbReference type="Gene3D" id="2.40.70.10">
    <property type="entry name" value="Acid Proteases"/>
    <property type="match status" value="1"/>
</dbReference>